<keyword evidence="2" id="KW-1185">Reference proteome</keyword>
<evidence type="ECO:0000313" key="1">
    <source>
        <dbReference type="EMBL" id="RPD53186.1"/>
    </source>
</evidence>
<gene>
    <name evidence="1" type="ORF">L227DRAFT_404691</name>
</gene>
<evidence type="ECO:0000313" key="2">
    <source>
        <dbReference type="Proteomes" id="UP000313359"/>
    </source>
</evidence>
<reference evidence="1" key="1">
    <citation type="journal article" date="2018" name="Genome Biol. Evol.">
        <title>Genomics and development of Lentinus tigrinus, a white-rot wood-decaying mushroom with dimorphic fruiting bodies.</title>
        <authorList>
            <person name="Wu B."/>
            <person name="Xu Z."/>
            <person name="Knudson A."/>
            <person name="Carlson A."/>
            <person name="Chen N."/>
            <person name="Kovaka S."/>
            <person name="LaButti K."/>
            <person name="Lipzen A."/>
            <person name="Pennachio C."/>
            <person name="Riley R."/>
            <person name="Schakwitz W."/>
            <person name="Umezawa K."/>
            <person name="Ohm R.A."/>
            <person name="Grigoriev I.V."/>
            <person name="Nagy L.G."/>
            <person name="Gibbons J."/>
            <person name="Hibbett D."/>
        </authorList>
    </citation>
    <scope>NUCLEOTIDE SEQUENCE [LARGE SCALE GENOMIC DNA]</scope>
    <source>
        <strain evidence="1">ALCF2SS1-6</strain>
    </source>
</reference>
<accession>A0A5C2RSN9</accession>
<dbReference type="AlphaFoldDB" id="A0A5C2RSN9"/>
<protein>
    <submittedName>
        <fullName evidence="1">Uncharacterized protein</fullName>
    </submittedName>
</protein>
<name>A0A5C2RSN9_9APHY</name>
<dbReference type="EMBL" id="ML122327">
    <property type="protein sequence ID" value="RPD53186.1"/>
    <property type="molecule type" value="Genomic_DNA"/>
</dbReference>
<sequence length="89" mass="9710">MNDSEVSSSISYISSKLSSSCRSLTYTRYSMSPLIWKVGPLRQSHNFVIGHPVFAPCPIACSAFGFLYSSLILYHLANSTTVRTSGNGL</sequence>
<dbReference type="Proteomes" id="UP000313359">
    <property type="component" value="Unassembled WGS sequence"/>
</dbReference>
<organism evidence="1 2">
    <name type="scientific">Lentinus tigrinus ALCF2SS1-6</name>
    <dbReference type="NCBI Taxonomy" id="1328759"/>
    <lineage>
        <taxon>Eukaryota</taxon>
        <taxon>Fungi</taxon>
        <taxon>Dikarya</taxon>
        <taxon>Basidiomycota</taxon>
        <taxon>Agaricomycotina</taxon>
        <taxon>Agaricomycetes</taxon>
        <taxon>Polyporales</taxon>
        <taxon>Polyporaceae</taxon>
        <taxon>Lentinus</taxon>
    </lineage>
</organism>
<proteinExistence type="predicted"/>